<proteinExistence type="predicted"/>
<feature type="transmembrane region" description="Helical" evidence="1">
    <location>
        <begin position="40"/>
        <end position="62"/>
    </location>
</feature>
<evidence type="ECO:0000313" key="2">
    <source>
        <dbReference type="EMBL" id="OPJ56604.1"/>
    </source>
</evidence>
<reference evidence="2 3" key="1">
    <citation type="submission" date="2017-03" db="EMBL/GenBank/DDBJ databases">
        <title>Genome sequence of Clostridium oryzae DSM 28571.</title>
        <authorList>
            <person name="Poehlein A."/>
            <person name="Daniel R."/>
        </authorList>
    </citation>
    <scope>NUCLEOTIDE SEQUENCE [LARGE SCALE GENOMIC DNA]</scope>
    <source>
        <strain evidence="2 3">DSM 28571</strain>
    </source>
</reference>
<comment type="caution">
    <text evidence="2">The sequence shown here is derived from an EMBL/GenBank/DDBJ whole genome shotgun (WGS) entry which is preliminary data.</text>
</comment>
<dbReference type="AlphaFoldDB" id="A0A1V4I9P5"/>
<accession>A0A1V4I9P5</accession>
<dbReference type="RefSeq" id="WP_079428277.1">
    <property type="nucleotide sequence ID" value="NZ_MZGV01000094.1"/>
</dbReference>
<evidence type="ECO:0000313" key="3">
    <source>
        <dbReference type="Proteomes" id="UP000190080"/>
    </source>
</evidence>
<evidence type="ECO:0008006" key="4">
    <source>
        <dbReference type="Google" id="ProtNLM"/>
    </source>
</evidence>
<keyword evidence="3" id="KW-1185">Reference proteome</keyword>
<name>A0A1V4I9P5_9CLOT</name>
<keyword evidence="1" id="KW-0812">Transmembrane</keyword>
<sequence length="245" mass="27856">MLLKLLRYEFKCNYSKLAVTCLMNVIIVIIFSFFHTDHPAMVTTVAIISMIAFNVVGFIFLFQRYNTNLYSNEGYLTFTLPVKGYQILLSKLLIACLWLTIFGLASVPNMCLSVYCVDNSYLLKAYKAISSEIPATFFTVLNLVIGTFLNMLIIYFSISVAKLSIWRNFGTLMGFITFFATSIVGSMPYILLDKYLKNSATANNISFLYIYPSPKAIIDLVFSTAFCILLFYLTCYILDNKTNLK</sequence>
<dbReference type="EMBL" id="MZGV01000094">
    <property type="protein sequence ID" value="OPJ56604.1"/>
    <property type="molecule type" value="Genomic_DNA"/>
</dbReference>
<keyword evidence="1" id="KW-0472">Membrane</keyword>
<feature type="transmembrane region" description="Helical" evidence="1">
    <location>
        <begin position="92"/>
        <end position="115"/>
    </location>
</feature>
<dbReference type="Proteomes" id="UP000190080">
    <property type="component" value="Unassembled WGS sequence"/>
</dbReference>
<feature type="transmembrane region" description="Helical" evidence="1">
    <location>
        <begin position="12"/>
        <end position="34"/>
    </location>
</feature>
<feature type="transmembrane region" description="Helical" evidence="1">
    <location>
        <begin position="170"/>
        <end position="191"/>
    </location>
</feature>
<dbReference type="OrthoDB" id="9816138at2"/>
<protein>
    <recommendedName>
        <fullName evidence="4">ABC-2 family transporter protein</fullName>
    </recommendedName>
</protein>
<keyword evidence="1" id="KW-1133">Transmembrane helix</keyword>
<feature type="transmembrane region" description="Helical" evidence="1">
    <location>
        <begin position="135"/>
        <end position="158"/>
    </location>
</feature>
<dbReference type="STRING" id="1450648.CLORY_42520"/>
<feature type="transmembrane region" description="Helical" evidence="1">
    <location>
        <begin position="216"/>
        <end position="238"/>
    </location>
</feature>
<gene>
    <name evidence="2" type="ORF">CLORY_42520</name>
</gene>
<evidence type="ECO:0000256" key="1">
    <source>
        <dbReference type="SAM" id="Phobius"/>
    </source>
</evidence>
<organism evidence="2 3">
    <name type="scientific">Clostridium oryzae</name>
    <dbReference type="NCBI Taxonomy" id="1450648"/>
    <lineage>
        <taxon>Bacteria</taxon>
        <taxon>Bacillati</taxon>
        <taxon>Bacillota</taxon>
        <taxon>Clostridia</taxon>
        <taxon>Eubacteriales</taxon>
        <taxon>Clostridiaceae</taxon>
        <taxon>Clostridium</taxon>
    </lineage>
</organism>